<keyword evidence="9" id="KW-1185">Reference proteome</keyword>
<name>A0A8J5FZ64_ZINOF</name>
<gene>
    <name evidence="8" type="ORF">ZIOFF_049652</name>
</gene>
<feature type="compositionally biased region" description="Basic and acidic residues" evidence="6">
    <location>
        <begin position="322"/>
        <end position="331"/>
    </location>
</feature>
<keyword evidence="3" id="KW-0238">DNA-binding</keyword>
<feature type="domain" description="TCP" evidence="7">
    <location>
        <begin position="151"/>
        <end position="205"/>
    </location>
</feature>
<dbReference type="GO" id="GO:0043565">
    <property type="term" value="F:sequence-specific DNA binding"/>
    <property type="evidence" value="ECO:0007669"/>
    <property type="project" value="TreeGrafter"/>
</dbReference>
<dbReference type="EMBL" id="JACMSC010000014">
    <property type="protein sequence ID" value="KAG6488409.1"/>
    <property type="molecule type" value="Genomic_DNA"/>
</dbReference>
<evidence type="ECO:0000256" key="6">
    <source>
        <dbReference type="SAM" id="MobiDB-lite"/>
    </source>
</evidence>
<feature type="region of interest" description="Disordered" evidence="6">
    <location>
        <begin position="322"/>
        <end position="365"/>
    </location>
</feature>
<reference evidence="8 9" key="1">
    <citation type="submission" date="2020-08" db="EMBL/GenBank/DDBJ databases">
        <title>Plant Genome Project.</title>
        <authorList>
            <person name="Zhang R.-G."/>
        </authorList>
    </citation>
    <scope>NUCLEOTIDE SEQUENCE [LARGE SCALE GENOMIC DNA]</scope>
    <source>
        <tissue evidence="8">Rhizome</tissue>
    </source>
</reference>
<dbReference type="PANTHER" id="PTHR31072:SF105">
    <property type="entry name" value="TCP DOMAIN-CONTAINING PROTEIN"/>
    <property type="match status" value="1"/>
</dbReference>
<feature type="compositionally biased region" description="Low complexity" evidence="6">
    <location>
        <begin position="16"/>
        <end position="48"/>
    </location>
</feature>
<dbReference type="AlphaFoldDB" id="A0A8J5FZ64"/>
<evidence type="ECO:0000256" key="4">
    <source>
        <dbReference type="ARBA" id="ARBA00023163"/>
    </source>
</evidence>
<sequence length="549" mass="56266">MDQSENSRHGGGRGSGRVPTNSNSSSGTNSSRSTSDQQQHHLQLPTPQQKHRAPFGDGHQRQQGNSGGPASLELVPIESQSGPAGPGAHFMGSIIHHRGGSGGVDASLAISTAAKPDPSSAPSGPSAAAAAEGGASKKIVVASSTPAKRSSKDRHTKVDGRGRRIRMPAICAARVFQLTRELGHKTDGETIEWLLQQAEPAIIAATGTGTIPANFSSLNISLRSSGSSLSAPASKSAPLSFHSLALAHHHADYDQQGVAADPAGISHAAAMLNFHQLHQQHQLLSDQIGDGMQGGGAAAAAADTADTYLRKRFREDLFKDEPQHAPQHQERSGGAAGPSSPSSSSKSLRSAGGLQLQQRSHQQEVAAVGAGLTTRPPSVLPAAAMWAVAPNTGPGGAFWMLPVSAGSATPPVAATASAPSEPSIWAFPTMSGQYRAGVGSGSTIQAPLQFMSRINLSGSSDFQAGRALPLGSMVLQQHPSATAQHLGLGTTETNLGMLAALNAYNRGGGGGGGGLSMNSEHHHQAMDRHHPSQQQGADSGGEDHQTSSQ</sequence>
<evidence type="ECO:0000313" key="9">
    <source>
        <dbReference type="Proteomes" id="UP000734854"/>
    </source>
</evidence>
<evidence type="ECO:0000256" key="1">
    <source>
        <dbReference type="ARBA" id="ARBA00004123"/>
    </source>
</evidence>
<accession>A0A8J5FZ64</accession>
<keyword evidence="4" id="KW-0804">Transcription</keyword>
<dbReference type="InterPro" id="IPR017887">
    <property type="entry name" value="TF_TCP_subgr"/>
</dbReference>
<evidence type="ECO:0000313" key="8">
    <source>
        <dbReference type="EMBL" id="KAG6488409.1"/>
    </source>
</evidence>
<comment type="subcellular location">
    <subcellularLocation>
        <location evidence="1">Nucleus</location>
    </subcellularLocation>
</comment>
<dbReference type="GO" id="GO:0005634">
    <property type="term" value="C:nucleus"/>
    <property type="evidence" value="ECO:0007669"/>
    <property type="project" value="UniProtKB-SubCell"/>
</dbReference>
<feature type="region of interest" description="Disordered" evidence="6">
    <location>
        <begin position="511"/>
        <end position="549"/>
    </location>
</feature>
<dbReference type="InterPro" id="IPR005333">
    <property type="entry name" value="Transcription_factor_TCP"/>
</dbReference>
<evidence type="ECO:0000256" key="3">
    <source>
        <dbReference type="ARBA" id="ARBA00023125"/>
    </source>
</evidence>
<feature type="region of interest" description="Disordered" evidence="6">
    <location>
        <begin position="113"/>
        <end position="162"/>
    </location>
</feature>
<proteinExistence type="predicted"/>
<evidence type="ECO:0000259" key="7">
    <source>
        <dbReference type="PROSITE" id="PS51369"/>
    </source>
</evidence>
<evidence type="ECO:0000256" key="5">
    <source>
        <dbReference type="ARBA" id="ARBA00023242"/>
    </source>
</evidence>
<dbReference type="GO" id="GO:0003700">
    <property type="term" value="F:DNA-binding transcription factor activity"/>
    <property type="evidence" value="ECO:0007669"/>
    <property type="project" value="InterPro"/>
</dbReference>
<keyword evidence="5" id="KW-0539">Nucleus</keyword>
<dbReference type="Proteomes" id="UP000734854">
    <property type="component" value="Unassembled WGS sequence"/>
</dbReference>
<dbReference type="OrthoDB" id="1923470at2759"/>
<feature type="compositionally biased region" description="Low complexity" evidence="6">
    <location>
        <begin position="337"/>
        <end position="354"/>
    </location>
</feature>
<organism evidence="8 9">
    <name type="scientific">Zingiber officinale</name>
    <name type="common">Ginger</name>
    <name type="synonym">Amomum zingiber</name>
    <dbReference type="NCBI Taxonomy" id="94328"/>
    <lineage>
        <taxon>Eukaryota</taxon>
        <taxon>Viridiplantae</taxon>
        <taxon>Streptophyta</taxon>
        <taxon>Embryophyta</taxon>
        <taxon>Tracheophyta</taxon>
        <taxon>Spermatophyta</taxon>
        <taxon>Magnoliopsida</taxon>
        <taxon>Liliopsida</taxon>
        <taxon>Zingiberales</taxon>
        <taxon>Zingiberaceae</taxon>
        <taxon>Zingiber</taxon>
    </lineage>
</organism>
<evidence type="ECO:0000256" key="2">
    <source>
        <dbReference type="ARBA" id="ARBA00023015"/>
    </source>
</evidence>
<dbReference type="PANTHER" id="PTHR31072">
    <property type="entry name" value="TRANSCRIPTION FACTOR TCP4-RELATED"/>
    <property type="match status" value="1"/>
</dbReference>
<dbReference type="PROSITE" id="PS51369">
    <property type="entry name" value="TCP"/>
    <property type="match status" value="1"/>
</dbReference>
<comment type="caution">
    <text evidence="8">The sequence shown here is derived from an EMBL/GenBank/DDBJ whole genome shotgun (WGS) entry which is preliminary data.</text>
</comment>
<feature type="region of interest" description="Disordered" evidence="6">
    <location>
        <begin position="1"/>
        <end position="96"/>
    </location>
</feature>
<dbReference type="Pfam" id="PF03634">
    <property type="entry name" value="TCP"/>
    <property type="match status" value="1"/>
</dbReference>
<feature type="compositionally biased region" description="Basic and acidic residues" evidence="6">
    <location>
        <begin position="519"/>
        <end position="530"/>
    </location>
</feature>
<keyword evidence="2" id="KW-0805">Transcription regulation</keyword>
<feature type="compositionally biased region" description="Low complexity" evidence="6">
    <location>
        <begin position="113"/>
        <end position="138"/>
    </location>
</feature>
<protein>
    <recommendedName>
        <fullName evidence="7">TCP domain-containing protein</fullName>
    </recommendedName>
</protein>